<accession>A0A6J4SAP3</accession>
<feature type="non-terminal residue" evidence="1">
    <location>
        <position position="1"/>
    </location>
</feature>
<reference evidence="1" key="1">
    <citation type="submission" date="2020-02" db="EMBL/GenBank/DDBJ databases">
        <authorList>
            <person name="Meier V. D."/>
        </authorList>
    </citation>
    <scope>NUCLEOTIDE SEQUENCE</scope>
    <source>
        <strain evidence="1">AVDCRST_MAG67</strain>
    </source>
</reference>
<dbReference type="AlphaFoldDB" id="A0A6J4SAP3"/>
<gene>
    <name evidence="1" type="ORF">AVDCRST_MAG67-1147</name>
</gene>
<organism evidence="1">
    <name type="scientific">uncultured Solirubrobacteraceae bacterium</name>
    <dbReference type="NCBI Taxonomy" id="1162706"/>
    <lineage>
        <taxon>Bacteria</taxon>
        <taxon>Bacillati</taxon>
        <taxon>Actinomycetota</taxon>
        <taxon>Thermoleophilia</taxon>
        <taxon>Solirubrobacterales</taxon>
        <taxon>Solirubrobacteraceae</taxon>
        <taxon>environmental samples</taxon>
    </lineage>
</organism>
<name>A0A6J4SAP3_9ACTN</name>
<sequence>AANGAFARPSEVAASLPCRNSVIRSFAGDFRGSVRPVAETHRSARGIVV</sequence>
<protein>
    <submittedName>
        <fullName evidence="1">Uncharacterized protein</fullName>
    </submittedName>
</protein>
<proteinExistence type="predicted"/>
<dbReference type="EMBL" id="CADCVQ010000055">
    <property type="protein sequence ID" value="CAA9487614.1"/>
    <property type="molecule type" value="Genomic_DNA"/>
</dbReference>
<feature type="non-terminal residue" evidence="1">
    <location>
        <position position="49"/>
    </location>
</feature>
<evidence type="ECO:0000313" key="1">
    <source>
        <dbReference type="EMBL" id="CAA9487614.1"/>
    </source>
</evidence>